<evidence type="ECO:0000313" key="1">
    <source>
        <dbReference type="EMBL" id="MPM98125.1"/>
    </source>
</evidence>
<accession>A0A645E9H4</accession>
<protein>
    <submittedName>
        <fullName evidence="1">Uncharacterized protein</fullName>
    </submittedName>
</protein>
<organism evidence="1">
    <name type="scientific">bioreactor metagenome</name>
    <dbReference type="NCBI Taxonomy" id="1076179"/>
    <lineage>
        <taxon>unclassified sequences</taxon>
        <taxon>metagenomes</taxon>
        <taxon>ecological metagenomes</taxon>
    </lineage>
</organism>
<gene>
    <name evidence="1" type="ORF">SDC9_145306</name>
</gene>
<reference evidence="1" key="1">
    <citation type="submission" date="2019-08" db="EMBL/GenBank/DDBJ databases">
        <authorList>
            <person name="Kucharzyk K."/>
            <person name="Murdoch R.W."/>
            <person name="Higgins S."/>
            <person name="Loffler F."/>
        </authorList>
    </citation>
    <scope>NUCLEOTIDE SEQUENCE</scope>
</reference>
<dbReference type="AlphaFoldDB" id="A0A645E9H4"/>
<proteinExistence type="predicted"/>
<dbReference type="EMBL" id="VSSQ01044314">
    <property type="protein sequence ID" value="MPM98125.1"/>
    <property type="molecule type" value="Genomic_DNA"/>
</dbReference>
<name>A0A645E9H4_9ZZZZ</name>
<comment type="caution">
    <text evidence="1">The sequence shown here is derived from an EMBL/GenBank/DDBJ whole genome shotgun (WGS) entry which is preliminary data.</text>
</comment>
<sequence>MILLNELAYAVIYLVQPAFDTLSGSRFDYAAIIKAEFRIAVIYYSEADSRNAGIDS</sequence>